<evidence type="ECO:0000313" key="2">
    <source>
        <dbReference type="EMBL" id="PWU68483.1"/>
    </source>
</evidence>
<proteinExistence type="predicted"/>
<dbReference type="AlphaFoldDB" id="A0A317KYQ1"/>
<name>A0A317KYQ1_9BACI</name>
<comment type="caution">
    <text evidence="2">The sequence shown here is derived from an EMBL/GenBank/DDBJ whole genome shotgun (WGS) entry which is preliminary data.</text>
</comment>
<evidence type="ECO:0000256" key="1">
    <source>
        <dbReference type="SAM" id="Phobius"/>
    </source>
</evidence>
<dbReference type="OrthoDB" id="1640349at2"/>
<dbReference type="InterPro" id="IPR010690">
    <property type="entry name" value="YqfD"/>
</dbReference>
<keyword evidence="1" id="KW-1133">Transmembrane helix</keyword>
<dbReference type="EMBL" id="QGTD01000008">
    <property type="protein sequence ID" value="PWU68483.1"/>
    <property type="molecule type" value="Genomic_DNA"/>
</dbReference>
<evidence type="ECO:0000313" key="3">
    <source>
        <dbReference type="Proteomes" id="UP000245624"/>
    </source>
</evidence>
<organism evidence="2 3">
    <name type="scientific">Gracilibacillus dipsosauri</name>
    <dbReference type="NCBI Taxonomy" id="178340"/>
    <lineage>
        <taxon>Bacteria</taxon>
        <taxon>Bacillati</taxon>
        <taxon>Bacillota</taxon>
        <taxon>Bacilli</taxon>
        <taxon>Bacillales</taxon>
        <taxon>Bacillaceae</taxon>
        <taxon>Gracilibacillus</taxon>
    </lineage>
</organism>
<protein>
    <submittedName>
        <fullName evidence="2">Sporulation protein YqfD</fullName>
    </submittedName>
</protein>
<dbReference type="Proteomes" id="UP000245624">
    <property type="component" value="Unassembled WGS sequence"/>
</dbReference>
<feature type="transmembrane region" description="Helical" evidence="1">
    <location>
        <begin position="91"/>
        <end position="110"/>
    </location>
</feature>
<keyword evidence="1" id="KW-0812">Transmembrane</keyword>
<dbReference type="PIRSF" id="PIRSF029895">
    <property type="entry name" value="SpoIV"/>
    <property type="match status" value="1"/>
</dbReference>
<keyword evidence="1" id="KW-0472">Membrane</keyword>
<dbReference type="Pfam" id="PF06898">
    <property type="entry name" value="YqfD"/>
    <property type="match status" value="1"/>
</dbReference>
<accession>A0A317KYQ1</accession>
<keyword evidence="3" id="KW-1185">Reference proteome</keyword>
<reference evidence="2 3" key="1">
    <citation type="submission" date="2018-05" db="EMBL/GenBank/DDBJ databases">
        <title>Genomic analysis of Gracilibacillus dipsosauri DD1 reveals novel features of a salt-tolerant amylase.</title>
        <authorList>
            <person name="Deutch C.E."/>
            <person name="Yang S."/>
        </authorList>
    </citation>
    <scope>NUCLEOTIDE SEQUENCE [LARGE SCALE GENOMIC DNA]</scope>
    <source>
        <strain evidence="2 3">DD1</strain>
    </source>
</reference>
<sequence>MFLEKKSWLKGYVTIKVIGEYPEKFFELCAKNGIQSWDINKINRTTCTGIVNVKDIPKLRKVKRKTIHKVYFRDKNGFPFFMKHTLYQKPLLIGFMIAVCFIFFLSNMVWRIDINGLDNELDKKVMEHLTEYGVTKGSLQWNIASPAEIQKKLLEDIPELLWIGVTKRGSNFHLEGVEKTLVEKPEEEEPGHLVAAKEGVIVDLYVENGQPLVKPNDVVNKNDILISAYLGDQKEEDKKEEEQAPKPLVAKGEVIAKVWYRSEIELSIDDKYEVLTGESEKKHYLKVIDWLIPVWNFRYPDYKNSQMEVNERSFYFLKWKLPISYVEQTIFEKEQIEEKRSEDEAKKLALQQAKRRLKKSIPIDAEIIDEKILHERVEHGKVKLTIYYTVLEDIVKRQTINQGD</sequence>
<dbReference type="RefSeq" id="WP_109984155.1">
    <property type="nucleotide sequence ID" value="NZ_QGTD01000008.1"/>
</dbReference>
<dbReference type="NCBIfam" id="TIGR02876">
    <property type="entry name" value="spore_yqfD"/>
    <property type="match status" value="1"/>
</dbReference>
<gene>
    <name evidence="2" type="primary">yqfD</name>
    <name evidence="2" type="ORF">DLJ74_08540</name>
</gene>